<keyword evidence="1" id="KW-0472">Membrane</keyword>
<feature type="transmembrane region" description="Helical" evidence="1">
    <location>
        <begin position="185"/>
        <end position="204"/>
    </location>
</feature>
<dbReference type="EMBL" id="CAJVAS010000032">
    <property type="protein sequence ID" value="CAG7645808.1"/>
    <property type="molecule type" value="Genomic_DNA"/>
</dbReference>
<dbReference type="Proteomes" id="UP000693672">
    <property type="component" value="Unassembled WGS sequence"/>
</dbReference>
<feature type="transmembrane region" description="Helical" evidence="1">
    <location>
        <begin position="160"/>
        <end position="179"/>
    </location>
</feature>
<feature type="transmembrane region" description="Helical" evidence="1">
    <location>
        <begin position="83"/>
        <end position="105"/>
    </location>
</feature>
<keyword evidence="1" id="KW-1133">Transmembrane helix</keyword>
<dbReference type="AlphaFoldDB" id="A0A916K8E0"/>
<feature type="transmembrane region" description="Helical" evidence="1">
    <location>
        <begin position="36"/>
        <end position="53"/>
    </location>
</feature>
<keyword evidence="1" id="KW-0812">Transmembrane</keyword>
<accession>A0A916K8E0</accession>
<feature type="transmembrane region" description="Helical" evidence="1">
    <location>
        <begin position="120"/>
        <end position="139"/>
    </location>
</feature>
<comment type="caution">
    <text evidence="2">The sequence shown here is derived from an EMBL/GenBank/DDBJ whole genome shotgun (WGS) entry which is preliminary data.</text>
</comment>
<dbReference type="RefSeq" id="WP_218094740.1">
    <property type="nucleotide sequence ID" value="NZ_CAJVAS010000032.1"/>
</dbReference>
<keyword evidence="3" id="KW-1185">Reference proteome</keyword>
<gene>
    <name evidence="2" type="ORF">PAESOLCIP111_05027</name>
</gene>
<sequence length="207" mass="23603">MNFVHSFAVSFCSWIAITLSGLAFFRNHPLKYRKEIVIVSFFAASLSLVIQYYNEIALITFLPPMLAYIVFAVLTGSGWLRSFTIIFVGVTISGLLEFTVTFLFSRCDVSLTLVKLAEDYTVESWCFIALHLLLSLYILKKRWGFTSLSRLHCHKPNHTIMWVILIISVVNSIAGIIIAFRQTSIILAALFLLALFIVYTVLNYRKE</sequence>
<name>A0A916K8E0_9BACL</name>
<evidence type="ECO:0000256" key="1">
    <source>
        <dbReference type="SAM" id="Phobius"/>
    </source>
</evidence>
<feature type="transmembrane region" description="Helical" evidence="1">
    <location>
        <begin position="6"/>
        <end position="24"/>
    </location>
</feature>
<proteinExistence type="predicted"/>
<reference evidence="2" key="1">
    <citation type="submission" date="2021-06" db="EMBL/GenBank/DDBJ databases">
        <authorList>
            <person name="Criscuolo A."/>
        </authorList>
    </citation>
    <scope>NUCLEOTIDE SEQUENCE</scope>
    <source>
        <strain evidence="2">CIP111600</strain>
    </source>
</reference>
<evidence type="ECO:0000313" key="3">
    <source>
        <dbReference type="Proteomes" id="UP000693672"/>
    </source>
</evidence>
<organism evidence="2 3">
    <name type="scientific">Paenibacillus solanacearum</name>
    <dbReference type="NCBI Taxonomy" id="2048548"/>
    <lineage>
        <taxon>Bacteria</taxon>
        <taxon>Bacillati</taxon>
        <taxon>Bacillota</taxon>
        <taxon>Bacilli</taxon>
        <taxon>Bacillales</taxon>
        <taxon>Paenibacillaceae</taxon>
        <taxon>Paenibacillus</taxon>
    </lineage>
</organism>
<evidence type="ECO:0000313" key="2">
    <source>
        <dbReference type="EMBL" id="CAG7645808.1"/>
    </source>
</evidence>
<feature type="transmembrane region" description="Helical" evidence="1">
    <location>
        <begin position="59"/>
        <end position="76"/>
    </location>
</feature>
<protein>
    <submittedName>
        <fullName evidence="2">Uncharacterized protein</fullName>
    </submittedName>
</protein>